<dbReference type="GO" id="GO:0003724">
    <property type="term" value="F:RNA helicase activity"/>
    <property type="evidence" value="ECO:0007669"/>
    <property type="project" value="UniProtKB-EC"/>
</dbReference>
<keyword evidence="2" id="KW-0396">Initiation factor</keyword>
<sequence length="499" mass="55901">MDDKSRNYNWASSKKRYEWKDEYEHGIAPRDQTLEQELFGEASHNPSGLNFSKYDSIPAKVTGKDVPKNFETFEEAALHPVMKENIALARYTVPTPVQKNSISIVTAGRDLMACAQTGSGKTAAFLIPTCSALFSKPELITRPSAGGGARRGVAKPLVLIIAPTRELCSQIFDESRRFCYRSKLRPCCVYGGAGVQGQIQQVLIGCDVLVAAPGRLLDLMERGVISLSNLKYLVLDEADRMLDMGFERTIREIVEGTDMAKNRQTLMYSATFPREIRTLAKDFLRPNYLFLRVGRVGGTTTDITQRVVWVEEQDKRDELNRILLSQPPCRTLIFVDTKRAADSLDHFLYESKFPSTSIHGDRSQMEREDAIIAFKNGTCPILVATAVVARGIDIRNVMHVINFDMTNSIDEYIHRIGRTARVGNAGLATSFFNDRNMPVAQDLTKVLQECQQEIPTFLQSFISKHLRFQDDDDDDELTTTMSSMTLGNSGGWNPDAAAW</sequence>
<dbReference type="SMART" id="SM00487">
    <property type="entry name" value="DEXDc"/>
    <property type="match status" value="1"/>
</dbReference>
<gene>
    <name evidence="19" type="primary">ABSGL_05608.1 scaffold 7188</name>
</gene>
<dbReference type="SUPFAM" id="SSF52540">
    <property type="entry name" value="P-loop containing nucleoside triphosphate hydrolases"/>
    <property type="match status" value="1"/>
</dbReference>
<dbReference type="InterPro" id="IPR011545">
    <property type="entry name" value="DEAD/DEAH_box_helicase_dom"/>
</dbReference>
<keyword evidence="2" id="KW-0648">Protein biosynthesis</keyword>
<dbReference type="PROSITE" id="PS00039">
    <property type="entry name" value="DEAD_ATP_HELICASE"/>
    <property type="match status" value="1"/>
</dbReference>
<feature type="domain" description="Helicase ATP-binding" evidence="16">
    <location>
        <begin position="102"/>
        <end position="290"/>
    </location>
</feature>
<dbReference type="PROSITE" id="PS51192">
    <property type="entry name" value="HELICASE_ATP_BIND_1"/>
    <property type="match status" value="1"/>
</dbReference>
<dbReference type="FunFam" id="3.40.50.300:FF:000397">
    <property type="entry name" value="Probable ATP-dependent RNA helicase DDX4"/>
    <property type="match status" value="1"/>
</dbReference>
<evidence type="ECO:0000256" key="12">
    <source>
        <dbReference type="ARBA" id="ARBA00047984"/>
    </source>
</evidence>
<proteinExistence type="inferred from homology"/>
<evidence type="ECO:0000256" key="13">
    <source>
        <dbReference type="PROSITE-ProRule" id="PRU00552"/>
    </source>
</evidence>
<dbReference type="Pfam" id="PF00271">
    <property type="entry name" value="Helicase_C"/>
    <property type="match status" value="1"/>
</dbReference>
<evidence type="ECO:0000256" key="3">
    <source>
        <dbReference type="ARBA" id="ARBA00022741"/>
    </source>
</evidence>
<dbReference type="EMBL" id="LT553043">
    <property type="protein sequence ID" value="SAL99952.1"/>
    <property type="molecule type" value="Genomic_DNA"/>
</dbReference>
<dbReference type="Proteomes" id="UP000078561">
    <property type="component" value="Unassembled WGS sequence"/>
</dbReference>
<organism evidence="19">
    <name type="scientific">Absidia glauca</name>
    <name type="common">Pin mould</name>
    <dbReference type="NCBI Taxonomy" id="4829"/>
    <lineage>
        <taxon>Eukaryota</taxon>
        <taxon>Fungi</taxon>
        <taxon>Fungi incertae sedis</taxon>
        <taxon>Mucoromycota</taxon>
        <taxon>Mucoromycotina</taxon>
        <taxon>Mucoromycetes</taxon>
        <taxon>Mucorales</taxon>
        <taxon>Cunninghamellaceae</taxon>
        <taxon>Absidia</taxon>
    </lineage>
</organism>
<dbReference type="EC" id="3.6.4.13" evidence="1"/>
<evidence type="ECO:0000256" key="4">
    <source>
        <dbReference type="ARBA" id="ARBA00022801"/>
    </source>
</evidence>
<feature type="compositionally biased region" description="Polar residues" evidence="15">
    <location>
        <begin position="478"/>
        <end position="487"/>
    </location>
</feature>
<evidence type="ECO:0000259" key="18">
    <source>
        <dbReference type="PROSITE" id="PS51195"/>
    </source>
</evidence>
<dbReference type="GO" id="GO:0003723">
    <property type="term" value="F:RNA binding"/>
    <property type="evidence" value="ECO:0007669"/>
    <property type="project" value="UniProtKB-KW"/>
</dbReference>
<keyword evidence="5 14" id="KW-0347">Helicase</keyword>
<dbReference type="GO" id="GO:0005524">
    <property type="term" value="F:ATP binding"/>
    <property type="evidence" value="ECO:0007669"/>
    <property type="project" value="UniProtKB-KW"/>
</dbReference>
<dbReference type="AlphaFoldDB" id="A0A163JKA7"/>
<dbReference type="Pfam" id="PF00270">
    <property type="entry name" value="DEAD"/>
    <property type="match status" value="1"/>
</dbReference>
<dbReference type="GO" id="GO:0016787">
    <property type="term" value="F:hydrolase activity"/>
    <property type="evidence" value="ECO:0007669"/>
    <property type="project" value="UniProtKB-KW"/>
</dbReference>
<evidence type="ECO:0000256" key="15">
    <source>
        <dbReference type="SAM" id="MobiDB-lite"/>
    </source>
</evidence>
<dbReference type="OMA" id="IVERMNM"/>
<dbReference type="FunFam" id="3.40.50.300:FF:000008">
    <property type="entry name" value="ATP-dependent RNA helicase RhlB"/>
    <property type="match status" value="1"/>
</dbReference>
<dbReference type="InterPro" id="IPR001650">
    <property type="entry name" value="Helicase_C-like"/>
</dbReference>
<evidence type="ECO:0000256" key="2">
    <source>
        <dbReference type="ARBA" id="ARBA00022540"/>
    </source>
</evidence>
<evidence type="ECO:0000259" key="17">
    <source>
        <dbReference type="PROSITE" id="PS51194"/>
    </source>
</evidence>
<keyword evidence="7" id="KW-0694">RNA-binding</keyword>
<feature type="short sequence motif" description="Q motif" evidence="13">
    <location>
        <begin position="71"/>
        <end position="99"/>
    </location>
</feature>
<keyword evidence="20" id="KW-1185">Reference proteome</keyword>
<accession>A0A163JKA7</accession>
<dbReference type="InterPro" id="IPR044763">
    <property type="entry name" value="Ded1/Dbp1_DEADc"/>
</dbReference>
<comment type="similarity">
    <text evidence="8">Belongs to the DEAD box helicase family. DDX3/DED1 subfamily.</text>
</comment>
<dbReference type="InterPro" id="IPR014001">
    <property type="entry name" value="Helicase_ATP-bd"/>
</dbReference>
<protein>
    <recommendedName>
        <fullName evidence="9">ATP-dependent RNA helicase DED1</fullName>
        <ecNumber evidence="1">3.6.4.13</ecNumber>
    </recommendedName>
    <alternativeName>
        <fullName evidence="10">ATP-dependent RNA helicase ded1</fullName>
    </alternativeName>
</protein>
<keyword evidence="6 14" id="KW-0067">ATP-binding</keyword>
<evidence type="ECO:0000256" key="1">
    <source>
        <dbReference type="ARBA" id="ARBA00012552"/>
    </source>
</evidence>
<comment type="catalytic activity">
    <reaction evidence="12">
        <text>ATP + H2O = ADP + phosphate + H(+)</text>
        <dbReference type="Rhea" id="RHEA:13065"/>
        <dbReference type="ChEBI" id="CHEBI:15377"/>
        <dbReference type="ChEBI" id="CHEBI:15378"/>
        <dbReference type="ChEBI" id="CHEBI:30616"/>
        <dbReference type="ChEBI" id="CHEBI:43474"/>
        <dbReference type="ChEBI" id="CHEBI:456216"/>
        <dbReference type="EC" id="3.6.4.13"/>
    </reaction>
</comment>
<dbReference type="InterPro" id="IPR000629">
    <property type="entry name" value="RNA-helicase_DEAD-box_CS"/>
</dbReference>
<dbReference type="InParanoid" id="A0A163JKA7"/>
<feature type="region of interest" description="Disordered" evidence="15">
    <location>
        <begin position="473"/>
        <end position="499"/>
    </location>
</feature>
<evidence type="ECO:0000313" key="19">
    <source>
        <dbReference type="EMBL" id="SAL99952.1"/>
    </source>
</evidence>
<dbReference type="CDD" id="cd17967">
    <property type="entry name" value="DEADc_DDX3_DDX4"/>
    <property type="match status" value="1"/>
</dbReference>
<dbReference type="SMART" id="SM00490">
    <property type="entry name" value="HELICc"/>
    <property type="match status" value="1"/>
</dbReference>
<dbReference type="GO" id="GO:0003743">
    <property type="term" value="F:translation initiation factor activity"/>
    <property type="evidence" value="ECO:0007669"/>
    <property type="project" value="UniProtKB-KW"/>
</dbReference>
<evidence type="ECO:0000256" key="10">
    <source>
        <dbReference type="ARBA" id="ARBA00024405"/>
    </source>
</evidence>
<evidence type="ECO:0000256" key="7">
    <source>
        <dbReference type="ARBA" id="ARBA00022884"/>
    </source>
</evidence>
<dbReference type="OrthoDB" id="196131at2759"/>
<keyword evidence="4 14" id="KW-0378">Hydrolase</keyword>
<evidence type="ECO:0000256" key="11">
    <source>
        <dbReference type="ARBA" id="ARBA00025161"/>
    </source>
</evidence>
<dbReference type="STRING" id="4829.A0A163JKA7"/>
<dbReference type="CDD" id="cd18787">
    <property type="entry name" value="SF2_C_DEAD"/>
    <property type="match status" value="1"/>
</dbReference>
<dbReference type="InterPro" id="IPR027417">
    <property type="entry name" value="P-loop_NTPase"/>
</dbReference>
<dbReference type="PROSITE" id="PS51195">
    <property type="entry name" value="Q_MOTIF"/>
    <property type="match status" value="1"/>
</dbReference>
<evidence type="ECO:0000256" key="8">
    <source>
        <dbReference type="ARBA" id="ARBA00024358"/>
    </source>
</evidence>
<evidence type="ECO:0000313" key="20">
    <source>
        <dbReference type="Proteomes" id="UP000078561"/>
    </source>
</evidence>
<feature type="domain" description="DEAD-box RNA helicase Q" evidence="18">
    <location>
        <begin position="71"/>
        <end position="99"/>
    </location>
</feature>
<evidence type="ECO:0000256" key="6">
    <source>
        <dbReference type="ARBA" id="ARBA00022840"/>
    </source>
</evidence>
<dbReference type="PANTHER" id="PTHR47958">
    <property type="entry name" value="ATP-DEPENDENT RNA HELICASE DBP3"/>
    <property type="match status" value="1"/>
</dbReference>
<dbReference type="Gene3D" id="3.40.50.300">
    <property type="entry name" value="P-loop containing nucleotide triphosphate hydrolases"/>
    <property type="match status" value="2"/>
</dbReference>
<dbReference type="PROSITE" id="PS51194">
    <property type="entry name" value="HELICASE_CTER"/>
    <property type="match status" value="1"/>
</dbReference>
<evidence type="ECO:0000256" key="9">
    <source>
        <dbReference type="ARBA" id="ARBA00024397"/>
    </source>
</evidence>
<comment type="function">
    <text evidence="11">ATP-binding RNA helicase involved in translation initiation. Remodels RNA in response to ADP and ATP concentrations by facilitating disruption, but also formation of RNA duplexes.</text>
</comment>
<reference evidence="19" key="1">
    <citation type="submission" date="2016-04" db="EMBL/GenBank/DDBJ databases">
        <authorList>
            <person name="Evans L.H."/>
            <person name="Alamgir A."/>
            <person name="Owens N."/>
            <person name="Weber N.D."/>
            <person name="Virtaneva K."/>
            <person name="Barbian K."/>
            <person name="Babar A."/>
            <person name="Rosenke K."/>
        </authorList>
    </citation>
    <scope>NUCLEOTIDE SEQUENCE [LARGE SCALE GENOMIC DNA]</scope>
    <source>
        <strain evidence="19">CBS 101.48</strain>
    </source>
</reference>
<dbReference type="InterPro" id="IPR014014">
    <property type="entry name" value="RNA_helicase_DEAD_Q_motif"/>
</dbReference>
<evidence type="ECO:0000256" key="5">
    <source>
        <dbReference type="ARBA" id="ARBA00022806"/>
    </source>
</evidence>
<name>A0A163JKA7_ABSGL</name>
<keyword evidence="3 14" id="KW-0547">Nucleotide-binding</keyword>
<evidence type="ECO:0000256" key="14">
    <source>
        <dbReference type="RuleBase" id="RU000492"/>
    </source>
</evidence>
<evidence type="ECO:0000259" key="16">
    <source>
        <dbReference type="PROSITE" id="PS51192"/>
    </source>
</evidence>
<feature type="domain" description="Helicase C-terminal" evidence="17">
    <location>
        <begin position="302"/>
        <end position="462"/>
    </location>
</feature>